<dbReference type="InterPro" id="IPR010593">
    <property type="entry name" value="DUF1159"/>
</dbReference>
<dbReference type="Pfam" id="PF05258">
    <property type="entry name" value="DciA"/>
    <property type="match status" value="1"/>
</dbReference>
<protein>
    <submittedName>
        <fullName evidence="1">DUF721 domain-containing protein</fullName>
    </submittedName>
</protein>
<dbReference type="EMBL" id="CP031417">
    <property type="protein sequence ID" value="AXK83371.1"/>
    <property type="molecule type" value="Genomic_DNA"/>
</dbReference>
<dbReference type="RefSeq" id="WP_115693750.1">
    <property type="nucleotide sequence ID" value="NZ_CP031417.1"/>
</dbReference>
<sequence length="163" mass="17778">MSTPARGFPRPLSDLLGATLTDVMKAQGFASGEILARWATIVGPDIAPFCEPLKINWPRLSPKAEAGDAPPEPATLVLRVEGPMALEIQHMSGAILERVNRFFGWQAVGRLALRQAPLRRRVRRAPPKPPDPAVVDRIAESLPVEDEALRNALARLGAVIKRK</sequence>
<name>A0A346A2H4_9HYPH</name>
<organism evidence="1 2">
    <name type="scientific">Pseudolabrys taiwanensis</name>
    <dbReference type="NCBI Taxonomy" id="331696"/>
    <lineage>
        <taxon>Bacteria</taxon>
        <taxon>Pseudomonadati</taxon>
        <taxon>Pseudomonadota</taxon>
        <taxon>Alphaproteobacteria</taxon>
        <taxon>Hyphomicrobiales</taxon>
        <taxon>Xanthobacteraceae</taxon>
        <taxon>Pseudolabrys</taxon>
    </lineage>
</organism>
<proteinExistence type="predicted"/>
<reference evidence="1 2" key="1">
    <citation type="submission" date="2018-07" db="EMBL/GenBank/DDBJ databases">
        <authorList>
            <person name="Quirk P.G."/>
            <person name="Krulwich T.A."/>
        </authorList>
    </citation>
    <scope>NUCLEOTIDE SEQUENCE [LARGE SCALE GENOMIC DNA]</scope>
    <source>
        <strain evidence="1 2">CC-BB4</strain>
    </source>
</reference>
<gene>
    <name evidence="1" type="ORF">DW352_24315</name>
</gene>
<dbReference type="OrthoDB" id="7160947at2"/>
<keyword evidence="2" id="KW-1185">Reference proteome</keyword>
<evidence type="ECO:0000313" key="1">
    <source>
        <dbReference type="EMBL" id="AXK83371.1"/>
    </source>
</evidence>
<accession>A0A346A2H4</accession>
<dbReference type="AlphaFoldDB" id="A0A346A2H4"/>
<evidence type="ECO:0000313" key="2">
    <source>
        <dbReference type="Proteomes" id="UP000254889"/>
    </source>
</evidence>
<dbReference type="KEGG" id="ptaw:DW352_24315"/>
<dbReference type="Proteomes" id="UP000254889">
    <property type="component" value="Chromosome"/>
</dbReference>
<dbReference type="PIRSF" id="PIRSF032064">
    <property type="entry name" value="UCP032064"/>
    <property type="match status" value="1"/>
</dbReference>
<dbReference type="InterPro" id="IPR007922">
    <property type="entry name" value="DciA-like"/>
</dbReference>